<accession>A0A067W3B6</accession>
<dbReference type="HOGENOM" id="CLU_098940_0_0_5"/>
<dbReference type="InterPro" id="IPR051263">
    <property type="entry name" value="C-type_cytochrome_biogenesis"/>
</dbReference>
<dbReference type="AlphaFoldDB" id="A0A067W3B6"/>
<organism evidence="3 4">
    <name type="scientific">Bartonella rochalimae ATCC BAA-1498</name>
    <dbReference type="NCBI Taxonomy" id="685782"/>
    <lineage>
        <taxon>Bacteria</taxon>
        <taxon>Pseudomonadati</taxon>
        <taxon>Pseudomonadota</taxon>
        <taxon>Alphaproteobacteria</taxon>
        <taxon>Hyphomicrobiales</taxon>
        <taxon>Bartonellaceae</taxon>
        <taxon>Bartonella</taxon>
    </lineage>
</organism>
<feature type="transmembrane region" description="Helical" evidence="2">
    <location>
        <begin position="68"/>
        <end position="87"/>
    </location>
</feature>
<keyword evidence="1" id="KW-0201">Cytochrome c-type biogenesis</keyword>
<dbReference type="SUPFAM" id="SSF48452">
    <property type="entry name" value="TPR-like"/>
    <property type="match status" value="1"/>
</dbReference>
<evidence type="ECO:0000256" key="1">
    <source>
        <dbReference type="ARBA" id="ARBA00022748"/>
    </source>
</evidence>
<sequence>MLLSVLVAFFLIFLTIILFLFFYCGTKQKKMSSFNLDQTQNCESETNFQRCTFDAGGVRRLYKYSKSFCALMVLSVLFIFFVTWGVYSLTGNPGVKSYFFSELMEKDPNTLNEHEKLIRLEVLFFRMPHDGKVADALAVAYLEAGRFQDAVNTYLYALHLNGETAPRLLGYGLALVNYEGGIITQEAQDIFQKAVNLAPKDFYPHLLLASAFHQSGQSSQAVQLLQNFLNQTPKNIKGRSRIEEMIIQLRSVSDEQDLD</sequence>
<feature type="transmembrane region" description="Helical" evidence="2">
    <location>
        <begin position="6"/>
        <end position="24"/>
    </location>
</feature>
<reference evidence="3 4" key="1">
    <citation type="submission" date="2012-04" db="EMBL/GenBank/DDBJ databases">
        <title>The Genome Sequence of Bartonella rochalimae BMGH.</title>
        <authorList>
            <consortium name="The Broad Institute Genome Sequencing Platform"/>
            <consortium name="The Broad Institute Genome Sequencing Center for Infectious Disease"/>
            <person name="Feldgarden M."/>
            <person name="Kirby J."/>
            <person name="Kosoy M."/>
            <person name="Birtles R."/>
            <person name="Probert W.S."/>
            <person name="Chiaraviglio L."/>
            <person name="Walker B."/>
            <person name="Young S.K."/>
            <person name="Zeng Q."/>
            <person name="Gargeya S."/>
            <person name="Fitzgerald M."/>
            <person name="Haas B."/>
            <person name="Abouelleil A."/>
            <person name="Alvarado L."/>
            <person name="Arachchi H.M."/>
            <person name="Berlin A.M."/>
            <person name="Chapman S.B."/>
            <person name="Goldberg J."/>
            <person name="Griggs A."/>
            <person name="Gujja S."/>
            <person name="Hansen M."/>
            <person name="Howarth C."/>
            <person name="Imamovic A."/>
            <person name="Larimer J."/>
            <person name="McCowen C."/>
            <person name="Montmayeur A."/>
            <person name="Murphy C."/>
            <person name="Neiman D."/>
            <person name="Pearson M."/>
            <person name="Priest M."/>
            <person name="Roberts A."/>
            <person name="Saif S."/>
            <person name="Shea T."/>
            <person name="Sisk P."/>
            <person name="Sykes S."/>
            <person name="Wortman J."/>
            <person name="Nusbaum C."/>
            <person name="Birren B."/>
        </authorList>
    </citation>
    <scope>NUCLEOTIDE SEQUENCE [LARGE SCALE GENOMIC DNA]</scope>
    <source>
        <strain evidence="3 4">ATCC BAA-1498</strain>
    </source>
</reference>
<dbReference type="GO" id="GO:0005886">
    <property type="term" value="C:plasma membrane"/>
    <property type="evidence" value="ECO:0007669"/>
    <property type="project" value="TreeGrafter"/>
</dbReference>
<dbReference type="eggNOG" id="COG4235">
    <property type="taxonomic scope" value="Bacteria"/>
</dbReference>
<evidence type="ECO:0000313" key="3">
    <source>
        <dbReference type="EMBL" id="KEC54184.1"/>
    </source>
</evidence>
<evidence type="ECO:0000313" key="4">
    <source>
        <dbReference type="Proteomes" id="UP000027336"/>
    </source>
</evidence>
<keyword evidence="2" id="KW-1133">Transmembrane helix</keyword>
<dbReference type="PANTHER" id="PTHR47870:SF1">
    <property type="entry name" value="CYTOCHROME C-TYPE BIOGENESIS PROTEIN CCMH"/>
    <property type="match status" value="1"/>
</dbReference>
<proteinExistence type="predicted"/>
<dbReference type="GO" id="GO:0017004">
    <property type="term" value="P:cytochrome complex assembly"/>
    <property type="evidence" value="ECO:0007669"/>
    <property type="project" value="UniProtKB-KW"/>
</dbReference>
<dbReference type="PATRIC" id="fig|685782.3.peg.1110"/>
<keyword evidence="2" id="KW-0472">Membrane</keyword>
<dbReference type="Gene3D" id="1.25.40.10">
    <property type="entry name" value="Tetratricopeptide repeat domain"/>
    <property type="match status" value="1"/>
</dbReference>
<keyword evidence="4" id="KW-1185">Reference proteome</keyword>
<dbReference type="InterPro" id="IPR011990">
    <property type="entry name" value="TPR-like_helical_dom_sf"/>
</dbReference>
<dbReference type="EMBL" id="AHPK01000018">
    <property type="protein sequence ID" value="KEC54184.1"/>
    <property type="molecule type" value="Genomic_DNA"/>
</dbReference>
<evidence type="ECO:0000256" key="2">
    <source>
        <dbReference type="SAM" id="Phobius"/>
    </source>
</evidence>
<dbReference type="Proteomes" id="UP000027336">
    <property type="component" value="Unassembled WGS sequence"/>
</dbReference>
<dbReference type="OrthoDB" id="9815847at2"/>
<keyword evidence="2" id="KW-0812">Transmembrane</keyword>
<comment type="caution">
    <text evidence="3">The sequence shown here is derived from an EMBL/GenBank/DDBJ whole genome shotgun (WGS) entry which is preliminary data.</text>
</comment>
<dbReference type="PANTHER" id="PTHR47870">
    <property type="entry name" value="CYTOCHROME C-TYPE BIOGENESIS PROTEIN CCMH"/>
    <property type="match status" value="1"/>
</dbReference>
<protein>
    <submittedName>
        <fullName evidence="3">Uncharacterized protein</fullName>
    </submittedName>
</protein>
<gene>
    <name evidence="3" type="ORF">O99_01065</name>
</gene>
<name>A0A067W3B6_9HYPH</name>